<name>A0A0L1JE48_ASPN3</name>
<accession>A0A0L1JE48</accession>
<dbReference type="Proteomes" id="UP000037505">
    <property type="component" value="Unassembled WGS sequence"/>
</dbReference>
<dbReference type="OrthoDB" id="21214at2759"/>
<dbReference type="PANTHER" id="PTHR39472">
    <property type="entry name" value="EXPRESSED PROTEIN"/>
    <property type="match status" value="1"/>
</dbReference>
<dbReference type="RefSeq" id="XP_015410988.1">
    <property type="nucleotide sequence ID" value="XM_015546849.1"/>
</dbReference>
<dbReference type="EMBL" id="JNOM01000020">
    <property type="protein sequence ID" value="KNG90065.1"/>
    <property type="molecule type" value="Genomic_DNA"/>
</dbReference>
<sequence>MDSTRTISELKSSFIRAQVRILSESLEAPEDWRSYAAASEEDDLSDKVVGDVLQKLNSALKQHNRIVYSSQAIQHVAQQVASLYWTSVNDAIRDQNSFERGIEKTVDLSNHLNLTQLPVELEDQSASEEERLRYQKLRERLVTLDDQRQQRRRRLEQLRRLQRLLEPFQEPQQNIQPNLITRDGELVQELEKMRMLVARVGGRIQHSKKRGNSQEDPTSYQLDSDQKLEALLDMNGSRGITTQDSRMLTALDGDPEDRSSASEGPVLDHFSDSGIAEGDPAEHAEHAEQTTTTPTSTRTVRFLLPVSLTHSPATVTEAVVAPDQPITIAETTSETPARRPFVPGHRRRSTRVNRLDLERFQRDVLGIDTPGFGFDDDSSLPAVDPSVDPQLESLNRDFEAVTRSMNSGSTPDSGSFLSGVDNAGNQSNMTNVPRQSMSPAMSHTPGQVNGAGIAGMNAGIPLNAGHQMDLHHLYDMVLELSEVLKNNRQMTQSIVSSAEEVMRRSASEGTSPSLQHVNGEISAARITELERALAREKRLNEVLRNEQVENTKLIGDYEQAVGTMVEQIRNYCQNNNLQYLAQKRHYNNLLQNERDAHLQSRLERDHWHNQTMKCAEMIRTAYRIRCEEENVPIRVVTGLQNEVRAYRNALGMEPERPEEEYGWEILKDVPGGPAPGE</sequence>
<dbReference type="GO" id="GO:0031511">
    <property type="term" value="C:Mis6-Sim4 complex"/>
    <property type="evidence" value="ECO:0007669"/>
    <property type="project" value="InterPro"/>
</dbReference>
<evidence type="ECO:0000256" key="2">
    <source>
        <dbReference type="SAM" id="MobiDB-lite"/>
    </source>
</evidence>
<evidence type="ECO:0000256" key="1">
    <source>
        <dbReference type="SAM" id="Coils"/>
    </source>
</evidence>
<keyword evidence="1" id="KW-0175">Coiled coil</keyword>
<organism evidence="3 4">
    <name type="scientific">Aspergillus nomiae NRRL (strain ATCC 15546 / NRRL 13137 / CBS 260.88 / M93)</name>
    <dbReference type="NCBI Taxonomy" id="1509407"/>
    <lineage>
        <taxon>Eukaryota</taxon>
        <taxon>Fungi</taxon>
        <taxon>Dikarya</taxon>
        <taxon>Ascomycota</taxon>
        <taxon>Pezizomycotina</taxon>
        <taxon>Eurotiomycetes</taxon>
        <taxon>Eurotiomycetidae</taxon>
        <taxon>Eurotiales</taxon>
        <taxon>Aspergillaceae</taxon>
        <taxon>Aspergillus</taxon>
        <taxon>Aspergillus subgen. Circumdati</taxon>
    </lineage>
</organism>
<feature type="coiled-coil region" evidence="1">
    <location>
        <begin position="127"/>
        <end position="164"/>
    </location>
</feature>
<dbReference type="STRING" id="1509407.A0A0L1JE48"/>
<protein>
    <recommendedName>
        <fullName evidence="5">Kinetochore protein Fta4</fullName>
    </recommendedName>
</protein>
<feature type="region of interest" description="Disordered" evidence="2">
    <location>
        <begin position="203"/>
        <end position="222"/>
    </location>
</feature>
<dbReference type="GeneID" id="26803396"/>
<feature type="region of interest" description="Disordered" evidence="2">
    <location>
        <begin position="403"/>
        <end position="443"/>
    </location>
</feature>
<evidence type="ECO:0000313" key="4">
    <source>
        <dbReference type="Proteomes" id="UP000037505"/>
    </source>
</evidence>
<reference evidence="3 4" key="1">
    <citation type="submission" date="2014-06" db="EMBL/GenBank/DDBJ databases">
        <title>The Genome of the Aflatoxigenic Filamentous Fungus Aspergillus nomius.</title>
        <authorList>
            <person name="Moore M.G."/>
            <person name="Shannon B.M."/>
            <person name="Brian M.M."/>
        </authorList>
    </citation>
    <scope>NUCLEOTIDE SEQUENCE [LARGE SCALE GENOMIC DNA]</scope>
    <source>
        <strain evidence="3 4">NRRL 13137</strain>
    </source>
</reference>
<comment type="caution">
    <text evidence="3">The sequence shown here is derived from an EMBL/GenBank/DDBJ whole genome shotgun (WGS) entry which is preliminary data.</text>
</comment>
<gene>
    <name evidence="3" type="ORF">ANOM_001592</name>
</gene>
<dbReference type="PANTHER" id="PTHR39472:SF1">
    <property type="entry name" value="EXPRESSED PROTEIN"/>
    <property type="match status" value="1"/>
</dbReference>
<dbReference type="Pfam" id="PF13093">
    <property type="entry name" value="FTA4"/>
    <property type="match status" value="1"/>
</dbReference>
<evidence type="ECO:0008006" key="5">
    <source>
        <dbReference type="Google" id="ProtNLM"/>
    </source>
</evidence>
<dbReference type="InterPro" id="IPR025207">
    <property type="entry name" value="Sim4_Fta4"/>
</dbReference>
<keyword evidence="4" id="KW-1185">Reference proteome</keyword>
<proteinExistence type="predicted"/>
<feature type="compositionally biased region" description="Polar residues" evidence="2">
    <location>
        <begin position="423"/>
        <end position="443"/>
    </location>
</feature>
<feature type="compositionally biased region" description="Polar residues" evidence="2">
    <location>
        <begin position="403"/>
        <end position="416"/>
    </location>
</feature>
<evidence type="ECO:0000313" key="3">
    <source>
        <dbReference type="EMBL" id="KNG90065.1"/>
    </source>
</evidence>
<feature type="region of interest" description="Disordered" evidence="2">
    <location>
        <begin position="236"/>
        <end position="297"/>
    </location>
</feature>
<dbReference type="AlphaFoldDB" id="A0A0L1JE48"/>